<evidence type="ECO:0000313" key="8">
    <source>
        <dbReference type="Proteomes" id="UP001162164"/>
    </source>
</evidence>
<sequence length="981" mass="112963">MDVDLLRPGTVPISPDTVLWFEFLLDQDLLLKHLQKPSADPSPTELITKFHDVITETLRIKPEIENNGEVINLEQANEKTKHPVKNIALKILSLKIAAYIKWNLELIKNLPFKTQVDLLQDLLYFTNNSKVIEIPNVDSENIESADPAFLFSLLLYHRWLLNTSMHRVTSNWPLRLGLHRMNAWNVMEYCSEPQKYFCFRINDIPPVDSNIICSPENIEKTVAFLTNSLEWESVPNILTFECFKLPTELSETLEFDWDKSQPISKNQFSAQINYDLGTFFFYQEGYDLAKKHFSQCLECFAKAPDMNGFSEVDRHMLEVYIKACHGSQEIHKGSLLEQLNSSIVNQYMGIISILQQDNIHQEIPLAHRLNLELDIQGALSSEAFTVARDLLHRIKALNIVRCILDRKPLYQYSVSAFKNVDLFLGVFAATWNSFSESQKQLLKSFLLELILGGEVPDLLKAIQSTKELKGVFTKHDLSYIKNTEAKFEIPESVHEPDLIVFDFNKKRKPQCELKQLEKQLIATYDHKEIREILCRIAMNPVAGTIWNINPQWELPIPLQSVLKSLPRSFHQDFAYVLLAKSKEQLLNKYWNSSLELLIVLDKELHASNCSSPKLFKLISWEILLVQITQFIDEWPKNTIDKHALANACEACLKTNDSVLPRTEIVEMCALCLLNLGRWEFLINLDKRWTTFEITSAVALACQEIVKQKGSKKLSKTLWDLVLPVFATTGSQSKRSNTGCHDVSNLRSNLLSVFFKLKDSWCLTAVVSLFDKDESSLEMQVEYANLWPVAVSNASSYNSVSVCELLSEMVTLALKEYPTNVAWLRLMGDINFANGHYRVSLSYYLKSLLIFNDYFNIPVRNDDHVFRRMIKCCTTLGCHTQAAVLCQFLEETDYLLAFRILADQKTSNDAVDAYYHCFWDTNILEYLIQTHNKKGEFQRRKCAVQVIGMLELNSNNNEEIQREASNLRKSTFLRALCKQYTI</sequence>
<dbReference type="InterPro" id="IPR011990">
    <property type="entry name" value="TPR-like_helical_dom_sf"/>
</dbReference>
<dbReference type="EMBL" id="JAPWTJ010001154">
    <property type="protein sequence ID" value="KAJ8973536.1"/>
    <property type="molecule type" value="Genomic_DNA"/>
</dbReference>
<evidence type="ECO:0000256" key="1">
    <source>
        <dbReference type="ARBA" id="ARBA00004123"/>
    </source>
</evidence>
<dbReference type="PANTHER" id="PTHR13350">
    <property type="entry name" value="INTEGRATOR COMPLEX SUBUNIT 8"/>
    <property type="match status" value="1"/>
</dbReference>
<evidence type="ECO:0000256" key="2">
    <source>
        <dbReference type="ARBA" id="ARBA00004286"/>
    </source>
</evidence>
<feature type="domain" description="INTS8 TPR repeats" evidence="6">
    <location>
        <begin position="511"/>
        <end position="979"/>
    </location>
</feature>
<name>A0ABQ9J5X5_9CUCU</name>
<dbReference type="InterPro" id="IPR057980">
    <property type="entry name" value="TPR_INTS8"/>
</dbReference>
<comment type="subcellular location">
    <subcellularLocation>
        <location evidence="2">Chromosome</location>
    </subcellularLocation>
    <subcellularLocation>
        <location evidence="1">Nucleus</location>
    </subcellularLocation>
</comment>
<gene>
    <name evidence="7" type="ORF">NQ317_019287</name>
</gene>
<evidence type="ECO:0000313" key="7">
    <source>
        <dbReference type="EMBL" id="KAJ8973536.1"/>
    </source>
</evidence>
<dbReference type="InterPro" id="IPR038751">
    <property type="entry name" value="INTS8"/>
</dbReference>
<dbReference type="SUPFAM" id="SSF48452">
    <property type="entry name" value="TPR-like"/>
    <property type="match status" value="1"/>
</dbReference>
<accession>A0ABQ9J5X5</accession>
<evidence type="ECO:0000256" key="5">
    <source>
        <dbReference type="ARBA" id="ARBA00023242"/>
    </source>
</evidence>
<organism evidence="7 8">
    <name type="scientific">Molorchus minor</name>
    <dbReference type="NCBI Taxonomy" id="1323400"/>
    <lineage>
        <taxon>Eukaryota</taxon>
        <taxon>Metazoa</taxon>
        <taxon>Ecdysozoa</taxon>
        <taxon>Arthropoda</taxon>
        <taxon>Hexapoda</taxon>
        <taxon>Insecta</taxon>
        <taxon>Pterygota</taxon>
        <taxon>Neoptera</taxon>
        <taxon>Endopterygota</taxon>
        <taxon>Coleoptera</taxon>
        <taxon>Polyphaga</taxon>
        <taxon>Cucujiformia</taxon>
        <taxon>Chrysomeloidea</taxon>
        <taxon>Cerambycidae</taxon>
        <taxon>Lamiinae</taxon>
        <taxon>Monochamini</taxon>
        <taxon>Molorchus</taxon>
    </lineage>
</organism>
<dbReference type="Pfam" id="PF25756">
    <property type="entry name" value="TPR_INTS8"/>
    <property type="match status" value="1"/>
</dbReference>
<comment type="caution">
    <text evidence="7">The sequence shown here is derived from an EMBL/GenBank/DDBJ whole genome shotgun (WGS) entry which is preliminary data.</text>
</comment>
<evidence type="ECO:0000256" key="3">
    <source>
        <dbReference type="ARBA" id="ARBA00007147"/>
    </source>
</evidence>
<dbReference type="Proteomes" id="UP001162164">
    <property type="component" value="Unassembled WGS sequence"/>
</dbReference>
<protein>
    <recommendedName>
        <fullName evidence="6">INTS8 TPR repeats domain-containing protein</fullName>
    </recommendedName>
</protein>
<evidence type="ECO:0000259" key="6">
    <source>
        <dbReference type="Pfam" id="PF25756"/>
    </source>
</evidence>
<reference evidence="7" key="1">
    <citation type="journal article" date="2023" name="Insect Mol. Biol.">
        <title>Genome sequencing provides insights into the evolution of gene families encoding plant cell wall-degrading enzymes in longhorned beetles.</title>
        <authorList>
            <person name="Shin N.R."/>
            <person name="Okamura Y."/>
            <person name="Kirsch R."/>
            <person name="Pauchet Y."/>
        </authorList>
    </citation>
    <scope>NUCLEOTIDE SEQUENCE</scope>
    <source>
        <strain evidence="7">MMC_N1</strain>
    </source>
</reference>
<keyword evidence="4" id="KW-0158">Chromosome</keyword>
<comment type="similarity">
    <text evidence="3">Belongs to the Integrator subunit 8 family.</text>
</comment>
<proteinExistence type="inferred from homology"/>
<dbReference type="PANTHER" id="PTHR13350:SF1">
    <property type="entry name" value="INTEGRATOR COMPLEX SUBUNIT 8"/>
    <property type="match status" value="1"/>
</dbReference>
<keyword evidence="8" id="KW-1185">Reference proteome</keyword>
<keyword evidence="5" id="KW-0539">Nucleus</keyword>
<evidence type="ECO:0000256" key="4">
    <source>
        <dbReference type="ARBA" id="ARBA00022454"/>
    </source>
</evidence>